<dbReference type="Proteomes" id="UP000095768">
    <property type="component" value="Unassembled WGS sequence"/>
</dbReference>
<dbReference type="CDD" id="cd04301">
    <property type="entry name" value="NAT_SF"/>
    <property type="match status" value="1"/>
</dbReference>
<evidence type="ECO:0000313" key="2">
    <source>
        <dbReference type="EMBL" id="SCS26558.1"/>
    </source>
</evidence>
<dbReference type="Gene3D" id="3.40.630.30">
    <property type="match status" value="1"/>
</dbReference>
<gene>
    <name evidence="3" type="ORF">SAMEA2297795_00437</name>
    <name evidence="2" type="ORF">SAMEA2297796_00188</name>
</gene>
<feature type="domain" description="N-acetyltransferase" evidence="1">
    <location>
        <begin position="13"/>
        <end position="156"/>
    </location>
</feature>
<reference evidence="3 5" key="2">
    <citation type="submission" date="2016-09" db="EMBL/GenBank/DDBJ databases">
        <authorList>
            <consortium name="Pathogen Informatics"/>
        </authorList>
    </citation>
    <scope>NUCLEOTIDE SEQUENCE [LARGE SCALE GENOMIC DNA]</scope>
    <source>
        <strain evidence="3 5">82B</strain>
    </source>
</reference>
<dbReference type="RefSeq" id="WP_069994336.1">
    <property type="nucleotide sequence ID" value="NZ_FMPG01000001.1"/>
</dbReference>
<evidence type="ECO:0000313" key="3">
    <source>
        <dbReference type="EMBL" id="SCS39984.1"/>
    </source>
</evidence>
<dbReference type="OrthoDB" id="1706389at2"/>
<dbReference type="EMBL" id="FMPG01000001">
    <property type="protein sequence ID" value="SCS39984.1"/>
    <property type="molecule type" value="Genomic_DNA"/>
</dbReference>
<dbReference type="Pfam" id="PF00583">
    <property type="entry name" value="Acetyltransf_1"/>
    <property type="match status" value="1"/>
</dbReference>
<dbReference type="SUPFAM" id="SSF55729">
    <property type="entry name" value="Acyl-CoA N-acyltransferases (Nat)"/>
    <property type="match status" value="1"/>
</dbReference>
<evidence type="ECO:0000313" key="5">
    <source>
        <dbReference type="Proteomes" id="UP000095768"/>
    </source>
</evidence>
<reference evidence="2 4" key="1">
    <citation type="submission" date="2016-09" db="EMBL/GenBank/DDBJ databases">
        <authorList>
            <consortium name="Pathogen Informatics"/>
            <person name="Sun Q."/>
            <person name="Inoue M."/>
        </authorList>
    </citation>
    <scope>NUCLEOTIDE SEQUENCE [LARGE SCALE GENOMIC DNA]</scope>
    <source>
        <strain evidence="2 4">82C</strain>
    </source>
</reference>
<accession>A0A1D4GNK4</accession>
<keyword evidence="3" id="KW-0808">Transferase</keyword>
<dbReference type="GO" id="GO:0016747">
    <property type="term" value="F:acyltransferase activity, transferring groups other than amino-acyl groups"/>
    <property type="evidence" value="ECO:0007669"/>
    <property type="project" value="InterPro"/>
</dbReference>
<evidence type="ECO:0000259" key="1">
    <source>
        <dbReference type="PROSITE" id="PS51186"/>
    </source>
</evidence>
<dbReference type="AlphaFoldDB" id="A0A1D4GNK4"/>
<dbReference type="Proteomes" id="UP000095412">
    <property type="component" value="Unassembled WGS sequence"/>
</dbReference>
<organism evidence="3 5">
    <name type="scientific">Staphylococcus caeli</name>
    <dbReference type="NCBI Taxonomy" id="2201815"/>
    <lineage>
        <taxon>Bacteria</taxon>
        <taxon>Bacillati</taxon>
        <taxon>Bacillota</taxon>
        <taxon>Bacilli</taxon>
        <taxon>Bacillales</taxon>
        <taxon>Staphylococcaceae</taxon>
        <taxon>Staphylococcus</taxon>
    </lineage>
</organism>
<sequence length="156" mass="18156">MERLQLSQKDFIHQIATIHETELARQYDTYTCTSLSKALRIEMIEHGLKYNDDRIFIETNEQNEMMGFIWARYIPNERKALIEILFVHEMFRQQHIGTSLKKAVESWAIGQGAQSIESTIAADNMVMQSLNLNMGYQINSVVMSKKLIINNEDNNK</sequence>
<dbReference type="InterPro" id="IPR016181">
    <property type="entry name" value="Acyl_CoA_acyltransferase"/>
</dbReference>
<dbReference type="EMBL" id="FMPI01000001">
    <property type="protein sequence ID" value="SCS26558.1"/>
    <property type="molecule type" value="Genomic_DNA"/>
</dbReference>
<dbReference type="PROSITE" id="PS51186">
    <property type="entry name" value="GNAT"/>
    <property type="match status" value="1"/>
</dbReference>
<evidence type="ECO:0000313" key="4">
    <source>
        <dbReference type="Proteomes" id="UP000095412"/>
    </source>
</evidence>
<proteinExistence type="predicted"/>
<keyword evidence="4" id="KW-1185">Reference proteome</keyword>
<name>A0A1D4GNK4_9STAP</name>
<dbReference type="InterPro" id="IPR000182">
    <property type="entry name" value="GNAT_dom"/>
</dbReference>
<protein>
    <submittedName>
        <fullName evidence="3">Acetyltransferase</fullName>
    </submittedName>
</protein>